<organism evidence="1 2">
    <name type="scientific">Solilutibacter pythonis</name>
    <dbReference type="NCBI Taxonomy" id="2483112"/>
    <lineage>
        <taxon>Bacteria</taxon>
        <taxon>Pseudomonadati</taxon>
        <taxon>Pseudomonadota</taxon>
        <taxon>Gammaproteobacteria</taxon>
        <taxon>Lysobacterales</taxon>
        <taxon>Lysobacteraceae</taxon>
        <taxon>Solilutibacter</taxon>
    </lineage>
</organism>
<dbReference type="AlphaFoldDB" id="A0A3M2HYR5"/>
<reference evidence="1 2" key="1">
    <citation type="submission" date="2018-10" db="EMBL/GenBank/DDBJ databases">
        <title>Proposal of Lysobacter pythonis sp. nov. isolated from royal pythons (Python regius).</title>
        <authorList>
            <person name="Hans-Juergen B."/>
            <person name="Huptas C."/>
            <person name="Sandra B."/>
            <person name="Igor L."/>
            <person name="Joachim S."/>
            <person name="Siegfried S."/>
            <person name="Mareike W."/>
            <person name="Peter K."/>
        </authorList>
    </citation>
    <scope>NUCLEOTIDE SEQUENCE [LARGE SCALE GENOMIC DNA]</scope>
    <source>
        <strain evidence="1 2">4284/11</strain>
    </source>
</reference>
<name>A0A3M2HYR5_9GAMM</name>
<protein>
    <recommendedName>
        <fullName evidence="3">Toxin co-regulated pilus biosynthesis protein Q C-terminal domain-containing protein</fullName>
    </recommendedName>
</protein>
<evidence type="ECO:0000313" key="1">
    <source>
        <dbReference type="EMBL" id="RMH90984.1"/>
    </source>
</evidence>
<dbReference type="RefSeq" id="WP_122101736.1">
    <property type="nucleotide sequence ID" value="NZ_RFLY01000011.1"/>
</dbReference>
<keyword evidence="2" id="KW-1185">Reference proteome</keyword>
<evidence type="ECO:0008006" key="3">
    <source>
        <dbReference type="Google" id="ProtNLM"/>
    </source>
</evidence>
<proteinExistence type="predicted"/>
<gene>
    <name evidence="1" type="ORF">EBB59_08515</name>
</gene>
<dbReference type="OrthoDB" id="5955043at2"/>
<accession>A0A3M2HYR5</accession>
<sequence>MVALSLAACGTTPAPEFNGKWQPVNRFASQTQAIPLHAAYTYYATPLDATLKGLLARWAENTGMTLSYQSGSDYTLHLPVAEIRTTSAAQAAEALDRIYAAQGLQVALEGSAFVVRPRPAAEPVETP</sequence>
<dbReference type="EMBL" id="RFLY01000011">
    <property type="protein sequence ID" value="RMH90984.1"/>
    <property type="molecule type" value="Genomic_DNA"/>
</dbReference>
<dbReference type="Proteomes" id="UP000275012">
    <property type="component" value="Unassembled WGS sequence"/>
</dbReference>
<evidence type="ECO:0000313" key="2">
    <source>
        <dbReference type="Proteomes" id="UP000275012"/>
    </source>
</evidence>
<comment type="caution">
    <text evidence="1">The sequence shown here is derived from an EMBL/GenBank/DDBJ whole genome shotgun (WGS) entry which is preliminary data.</text>
</comment>
<dbReference type="Gene3D" id="3.55.50.70">
    <property type="match status" value="1"/>
</dbReference>